<feature type="region of interest" description="Disordered" evidence="1">
    <location>
        <begin position="29"/>
        <end position="65"/>
    </location>
</feature>
<comment type="caution">
    <text evidence="2">The sequence shown here is derived from an EMBL/GenBank/DDBJ whole genome shotgun (WGS) entry which is preliminary data.</text>
</comment>
<accession>A0A4S9A9J6</accession>
<dbReference type="Proteomes" id="UP000308802">
    <property type="component" value="Unassembled WGS sequence"/>
</dbReference>
<dbReference type="PANTHER" id="PTHR42345">
    <property type="entry name" value="TPR_REGION DOMAIN-CONTAINING PROTEIN"/>
    <property type="match status" value="1"/>
</dbReference>
<proteinExistence type="predicted"/>
<gene>
    <name evidence="2" type="ORF">D6D19_03666</name>
</gene>
<organism evidence="2 3">
    <name type="scientific">Aureobasidium pullulans</name>
    <name type="common">Black yeast</name>
    <name type="synonym">Pullularia pullulans</name>
    <dbReference type="NCBI Taxonomy" id="5580"/>
    <lineage>
        <taxon>Eukaryota</taxon>
        <taxon>Fungi</taxon>
        <taxon>Dikarya</taxon>
        <taxon>Ascomycota</taxon>
        <taxon>Pezizomycotina</taxon>
        <taxon>Dothideomycetes</taxon>
        <taxon>Dothideomycetidae</taxon>
        <taxon>Dothideales</taxon>
        <taxon>Saccotheciaceae</taxon>
        <taxon>Aureobasidium</taxon>
    </lineage>
</organism>
<dbReference type="AlphaFoldDB" id="A0A4S9A9J6"/>
<name>A0A4S9A9J6_AURPU</name>
<dbReference type="EMBL" id="QZAO01000082">
    <property type="protein sequence ID" value="THW75866.1"/>
    <property type="molecule type" value="Genomic_DNA"/>
</dbReference>
<sequence length="900" mass="100027">MALNISHYSRPAYDMTKHVDFAAILQDPVSQQTSPERTSKRQALKSFASKLKRSTSKRDSQRSRCKSQLLDVPSVVVESEPDILTEWGSKRSSDLPRPSRDSVVGQYYIGNIAKPSHKSPRSSPKQLGHEDLINYFAGAPEFAIKSLRPRVSYRWKLDEESGEPQDFVDVGHGTFEAATLRRRERTRQLRDLVAEDADNQIPMMEVPNMMSLNGSEPGTIGLEYFLQMPLSDSKRCAEDDEETLRTKRQMLITSPEQLELRRLNLEYMINRLREISDSRHSRNSEHERKPNEQKAAEFHHELFSNLLTEPEREEDDPPFTDLDGQVVALARVLVTTRLWYDFSLVEHRIRLGQILWPSTDFDDESVVDVEGPTMPSERDILLLQITLACELLIRVELSGFPTSGFSRKLRWDLVLAQRFLDSINIAPKIPTDAESPYRNSVMSIATFVTARESLDESRVEPILYPKHEKRQVQGLLKFAEALAWPHTEEIQERFAERVRRHSRDAGRFSVYGAPLGTPGQSPVQSNYFQKRPQIGRTATAQSLQLLFASAYGADSFDLGGWLSRSWLTGFVLPGESTSHLLISTLLENSPSAVAALGDAANLYQGFVYKSRSYWSKSCIVGRVIAAANGATDCMGWVSCSSAPVDQQDGWVNLEVKDLPSSTTPRIADSSALAADSAFVPGEKSTISDTEFAWPVDGLTILGNEARYHGFSLLPTGTSFELSAALPLDDNTNDNAHLAPIPTAVACLDFSAKRSSQPKKVTLPLLYDVHFISATPCFPNISRPSTPATNTSSPKSRSRTHSRVPSFKELPQPPTHPLHCSYAIEVIPAATILADDFTDTVHLGDETVVLDCRGTGELQLLARAWCAKVGENAVVGRVGKTCLGCCVREASGLGVKVVIRV</sequence>
<reference evidence="2 3" key="1">
    <citation type="submission" date="2018-10" db="EMBL/GenBank/DDBJ databases">
        <title>Fifty Aureobasidium pullulans genomes reveal a recombining polyextremotolerant generalist.</title>
        <authorList>
            <person name="Gostincar C."/>
            <person name="Turk M."/>
            <person name="Zajc J."/>
            <person name="Gunde-Cimerman N."/>
        </authorList>
    </citation>
    <scope>NUCLEOTIDE SEQUENCE [LARGE SCALE GENOMIC DNA]</scope>
    <source>
        <strain evidence="2 3">EXF-10659</strain>
    </source>
</reference>
<dbReference type="PANTHER" id="PTHR42345:SF2">
    <property type="entry name" value="HELICASE-LIKE PROTEIN"/>
    <property type="match status" value="1"/>
</dbReference>
<evidence type="ECO:0000313" key="3">
    <source>
        <dbReference type="Proteomes" id="UP000308802"/>
    </source>
</evidence>
<feature type="compositionally biased region" description="Polar residues" evidence="1">
    <location>
        <begin position="781"/>
        <end position="794"/>
    </location>
</feature>
<protein>
    <submittedName>
        <fullName evidence="2">Uncharacterized protein</fullName>
    </submittedName>
</protein>
<feature type="region of interest" description="Disordered" evidence="1">
    <location>
        <begin position="781"/>
        <end position="812"/>
    </location>
</feature>
<evidence type="ECO:0000313" key="2">
    <source>
        <dbReference type="EMBL" id="THW75866.1"/>
    </source>
</evidence>
<evidence type="ECO:0000256" key="1">
    <source>
        <dbReference type="SAM" id="MobiDB-lite"/>
    </source>
</evidence>